<feature type="transmembrane region" description="Helical" evidence="1">
    <location>
        <begin position="479"/>
        <end position="497"/>
    </location>
</feature>
<evidence type="ECO:0000313" key="4">
    <source>
        <dbReference type="Proteomes" id="UP000247409"/>
    </source>
</evidence>
<dbReference type="AlphaFoldDB" id="A0A2V3ISQ4"/>
<name>A0A2V3ISQ4_9FLOR</name>
<dbReference type="PANTHER" id="PTHR14795">
    <property type="entry name" value="HELICASE RELATED"/>
    <property type="match status" value="1"/>
</dbReference>
<dbReference type="Proteomes" id="UP000247409">
    <property type="component" value="Unassembled WGS sequence"/>
</dbReference>
<dbReference type="SUPFAM" id="SSF56300">
    <property type="entry name" value="Metallo-dependent phosphatases"/>
    <property type="match status" value="1"/>
</dbReference>
<keyword evidence="4" id="KW-1185">Reference proteome</keyword>
<proteinExistence type="predicted"/>
<dbReference type="Pfam" id="PF00149">
    <property type="entry name" value="Metallophos"/>
    <property type="match status" value="1"/>
</dbReference>
<dbReference type="PANTHER" id="PTHR14795:SF0">
    <property type="entry name" value="TRANSMEMBRANE PROTEIN 62"/>
    <property type="match status" value="1"/>
</dbReference>
<evidence type="ECO:0000256" key="1">
    <source>
        <dbReference type="SAM" id="Phobius"/>
    </source>
</evidence>
<dbReference type="InterPro" id="IPR004843">
    <property type="entry name" value="Calcineurin-like_PHP"/>
</dbReference>
<dbReference type="GO" id="GO:0016787">
    <property type="term" value="F:hydrolase activity"/>
    <property type="evidence" value="ECO:0007669"/>
    <property type="project" value="InterPro"/>
</dbReference>
<gene>
    <name evidence="3" type="ORF">BWQ96_05054</name>
</gene>
<sequence length="641" mass="69888">MTATTAHRPDSILARNDIRSALILSVPYAFYLVLFVILLLIHGGHRHAFLFSNPYCAIPSPPFDDRPPHLVLHISDLHVNDIDGGRAKRNLHEFASNSLPKWDKHAAAILVTGDLVNSIIKQPYPLGKRSKQIDAEWQWLHSYVSAINKSVIWKAVPGNHDTFGGFKSFHPETSCATPFFRNTSHSVGELLIPSELSLNGRFLKLLGVDATLQKPLHRPLNFFGDAEAASTDLRSRIFNADGMGDVLVYGHYPSSIMEKGEGIHSAALADGGQGLKKPRFAAYLSGHLHTLLGAAKNGLQAVSASGSLELQLPDMVQSRRYRVLVFDSGYLSFKDFRLGTDNGLERIIVTNPPRAGLCSAGAGDAALKSSHVRLLSVGYNLVENGASLEINGENIGPVRKLGCAESPLDHSSDALCDHVYGARWDPYKYSRGVHELSIRSTNETFAPYMFSLDGSSEASLSSRLEQLVGAEFALSNFPAIARVLVIIGFTFSFLLCLRGCQKQSLVSISLAAISVIMCTGPALFVRNIVLGEPGWTFVGVHFMYMPTGMYKAGIDPSYLLSTSVVWGTLVPVCYLDAILSRASGPTISRRILLVFSFVYSYKGISWTLNVWGAHGFLESLFSPSCIPLTAISLIALRKALV</sequence>
<keyword evidence="1" id="KW-0472">Membrane</keyword>
<keyword evidence="1 3" id="KW-0812">Transmembrane</keyword>
<keyword evidence="1" id="KW-1133">Transmembrane helix</keyword>
<dbReference type="STRING" id="448386.A0A2V3ISQ4"/>
<organism evidence="3 4">
    <name type="scientific">Gracilariopsis chorda</name>
    <dbReference type="NCBI Taxonomy" id="448386"/>
    <lineage>
        <taxon>Eukaryota</taxon>
        <taxon>Rhodophyta</taxon>
        <taxon>Florideophyceae</taxon>
        <taxon>Rhodymeniophycidae</taxon>
        <taxon>Gracilariales</taxon>
        <taxon>Gracilariaceae</taxon>
        <taxon>Gracilariopsis</taxon>
    </lineage>
</organism>
<accession>A0A2V3ISQ4</accession>
<reference evidence="3 4" key="1">
    <citation type="journal article" date="2018" name="Mol. Biol. Evol.">
        <title>Analysis of the draft genome of the red seaweed Gracilariopsis chorda provides insights into genome size evolution in Rhodophyta.</title>
        <authorList>
            <person name="Lee J."/>
            <person name="Yang E.C."/>
            <person name="Graf L."/>
            <person name="Yang J.H."/>
            <person name="Qiu H."/>
            <person name="Zel Zion U."/>
            <person name="Chan C.X."/>
            <person name="Stephens T.G."/>
            <person name="Weber A.P.M."/>
            <person name="Boo G.H."/>
            <person name="Boo S.M."/>
            <person name="Kim K.M."/>
            <person name="Shin Y."/>
            <person name="Jung M."/>
            <person name="Lee S.J."/>
            <person name="Yim H.S."/>
            <person name="Lee J.H."/>
            <person name="Bhattacharya D."/>
            <person name="Yoon H.S."/>
        </authorList>
    </citation>
    <scope>NUCLEOTIDE SEQUENCE [LARGE SCALE GENOMIC DNA]</scope>
    <source>
        <strain evidence="3 4">SKKU-2015</strain>
        <tissue evidence="3">Whole body</tissue>
    </source>
</reference>
<comment type="caution">
    <text evidence="3">The sequence shown here is derived from an EMBL/GenBank/DDBJ whole genome shotgun (WGS) entry which is preliminary data.</text>
</comment>
<feature type="transmembrane region" description="Helical" evidence="1">
    <location>
        <begin position="591"/>
        <end position="608"/>
    </location>
</feature>
<dbReference type="OrthoDB" id="27234at2759"/>
<feature type="domain" description="Calcineurin-like phosphoesterase" evidence="2">
    <location>
        <begin position="71"/>
        <end position="290"/>
    </location>
</feature>
<protein>
    <submittedName>
        <fullName evidence="3">Transmembrane protein 62</fullName>
    </submittedName>
</protein>
<feature type="transmembrane region" description="Helical" evidence="1">
    <location>
        <begin position="558"/>
        <end position="579"/>
    </location>
</feature>
<evidence type="ECO:0000313" key="3">
    <source>
        <dbReference type="EMBL" id="PXF45153.1"/>
    </source>
</evidence>
<dbReference type="Gene3D" id="3.60.21.10">
    <property type="match status" value="1"/>
</dbReference>
<dbReference type="EMBL" id="NBIV01000068">
    <property type="protein sequence ID" value="PXF45153.1"/>
    <property type="molecule type" value="Genomic_DNA"/>
</dbReference>
<feature type="transmembrane region" description="Helical" evidence="1">
    <location>
        <begin position="21"/>
        <end position="41"/>
    </location>
</feature>
<evidence type="ECO:0000259" key="2">
    <source>
        <dbReference type="Pfam" id="PF00149"/>
    </source>
</evidence>
<dbReference type="InterPro" id="IPR029052">
    <property type="entry name" value="Metallo-depent_PP-like"/>
</dbReference>
<feature type="transmembrane region" description="Helical" evidence="1">
    <location>
        <begin position="504"/>
        <end position="525"/>
    </location>
</feature>